<accession>A0A1E2SIA6</accession>
<dbReference type="PANTHER" id="PTHR46769">
    <property type="entry name" value="POLYCYSTIC KIDNEY AND HEPATIC DISEASE 1 (AUTOSOMAL RECESSIVE)-LIKE 1"/>
    <property type="match status" value="1"/>
</dbReference>
<protein>
    <recommendedName>
        <fullName evidence="3">IPT/TIG domain-containing protein</fullName>
    </recommendedName>
</protein>
<dbReference type="InterPro" id="IPR013783">
    <property type="entry name" value="Ig-like_fold"/>
</dbReference>
<dbReference type="InterPro" id="IPR002909">
    <property type="entry name" value="IPT_dom"/>
</dbReference>
<keyword evidence="2" id="KW-0472">Membrane</keyword>
<dbReference type="AlphaFoldDB" id="A0A1E2SIA6"/>
<evidence type="ECO:0000256" key="1">
    <source>
        <dbReference type="ARBA" id="ARBA00022729"/>
    </source>
</evidence>
<dbReference type="NCBIfam" id="NF033766">
    <property type="entry name" value="choice_anch_G"/>
    <property type="match status" value="1"/>
</dbReference>
<evidence type="ECO:0000259" key="3">
    <source>
        <dbReference type="SMART" id="SM00429"/>
    </source>
</evidence>
<dbReference type="Proteomes" id="UP000094426">
    <property type="component" value="Unassembled WGS sequence"/>
</dbReference>
<evidence type="ECO:0000313" key="4">
    <source>
        <dbReference type="EMBL" id="ODA89595.1"/>
    </source>
</evidence>
<evidence type="ECO:0000256" key="2">
    <source>
        <dbReference type="SAM" id="Phobius"/>
    </source>
</evidence>
<dbReference type="OrthoDB" id="5479351at2"/>
<dbReference type="Pfam" id="PF01833">
    <property type="entry name" value="TIG"/>
    <property type="match status" value="3"/>
</dbReference>
<dbReference type="PANTHER" id="PTHR46769:SF2">
    <property type="entry name" value="FIBROCYSTIN-L ISOFORM 2 PRECURSOR-RELATED"/>
    <property type="match status" value="1"/>
</dbReference>
<dbReference type="Gene3D" id="2.60.40.10">
    <property type="entry name" value="Immunoglobulins"/>
    <property type="match status" value="3"/>
</dbReference>
<keyword evidence="2" id="KW-1133">Transmembrane helix</keyword>
<feature type="domain" description="IPT/TIG" evidence="3">
    <location>
        <begin position="627"/>
        <end position="710"/>
    </location>
</feature>
<name>A0A1E2SIA6_LEIXY</name>
<gene>
    <name evidence="4" type="ORF">ATY41_04785</name>
</gene>
<dbReference type="InterPro" id="IPR014756">
    <property type="entry name" value="Ig_E-set"/>
</dbReference>
<feature type="transmembrane region" description="Helical" evidence="2">
    <location>
        <begin position="747"/>
        <end position="766"/>
    </location>
</feature>
<comment type="caution">
    <text evidence="4">The sequence shown here is derived from an EMBL/GenBank/DDBJ whole genome shotgun (WGS) entry which is preliminary data.</text>
</comment>
<proteinExistence type="predicted"/>
<reference evidence="4 5" key="1">
    <citation type="submission" date="2015-11" db="EMBL/GenBank/DDBJ databases">
        <authorList>
            <person name="Zhang Y."/>
            <person name="Guo Z."/>
        </authorList>
    </citation>
    <scope>NUCLEOTIDE SEQUENCE [LARGE SCALE GENOMIC DNA]</scope>
    <source>
        <strain evidence="5">gdw1</strain>
    </source>
</reference>
<evidence type="ECO:0000313" key="5">
    <source>
        <dbReference type="Proteomes" id="UP000094426"/>
    </source>
</evidence>
<dbReference type="SUPFAM" id="SSF81296">
    <property type="entry name" value="E set domains"/>
    <property type="match status" value="3"/>
</dbReference>
<dbReference type="InterPro" id="IPR052387">
    <property type="entry name" value="Fibrocystin"/>
</dbReference>
<feature type="domain" description="IPT/TIG" evidence="3">
    <location>
        <begin position="459"/>
        <end position="540"/>
    </location>
</feature>
<dbReference type="SMART" id="SM00429">
    <property type="entry name" value="IPT"/>
    <property type="match status" value="3"/>
</dbReference>
<sequence>MLTGAGLWALPAQDAPGDRSAATGRYLSGSLIGLDTSLAASLDGQSAESNGTADQTNASGLKVGALGTVNLTTPGGLRLPLSLDDVGVVEQYASALRNASSMGASGLTSATGAIGAGITPAPGLAPGPLHLGLAQAVSSLGLPAATLNELAQLDLRIGVTADRAAQAAPGSPAGSSSIADTQLRFQSPTLAALAGAIRTQVGAVQTAVDNLSGPSGTLAAALKTLLLSGTLTTTASVSASTLLSAVSPLLSGTIADPAYPGVSIDLGTGTVTVDLDSLTTLEGLAPNTELLTGKVIDELGDRISGVAGSLFTHVENTLTTAIGGLSVTASVSRLDVQVVTVNSTIGALRSGSTSGIALAGAGLALSPDTVLSTLNGPLNSIGSLVTAIGPTVIAPVTDTLIPALEPVLSQVVSLTANSQSTAGGVFTETALRATVLPRGPALVLNVANASVGPNALAGPPTATGIAPAQGPAAGGTDVTLTGTGFTGATSVTFGGAPAAKMTVMDDTTIIATTPAHLPATVSIAVEHPNGDSSPDGFTFDAVPGAPVISDLAPGHGPAIGGTAVTLSGSEFTGTTAVTVDDVSVPFTVIDDSAIAITAPPHAAGNVPIVVTTPIGPTPSVVFTYDMGTTVDGMTPSSGPETGGTAVTITGGCFTDATGVLFGTTPATSFRVMTDATIAAVSPAGNGTAEIAVVGAAACGTGTLTGAFRYLDPDAPIIIPAGDATSTGVAAGHGAGRLAGTGSTTDGFALPAGIGLLMLACGGLIILRRTRRA</sequence>
<dbReference type="InterPro" id="IPR047900">
    <property type="entry name" value="Choice_anch_G"/>
</dbReference>
<keyword evidence="1" id="KW-0732">Signal</keyword>
<dbReference type="CDD" id="cd00102">
    <property type="entry name" value="IPT"/>
    <property type="match status" value="2"/>
</dbReference>
<organism evidence="4 5">
    <name type="scientific">Leifsonia xyli subsp. xyli</name>
    <dbReference type="NCBI Taxonomy" id="59736"/>
    <lineage>
        <taxon>Bacteria</taxon>
        <taxon>Bacillati</taxon>
        <taxon>Actinomycetota</taxon>
        <taxon>Actinomycetes</taxon>
        <taxon>Micrococcales</taxon>
        <taxon>Microbacteriaceae</taxon>
        <taxon>Leifsonia</taxon>
    </lineage>
</organism>
<dbReference type="RefSeq" id="WP_050737935.1">
    <property type="nucleotide sequence ID" value="NZ_LNZG01000045.1"/>
</dbReference>
<dbReference type="GO" id="GO:0005975">
    <property type="term" value="P:carbohydrate metabolic process"/>
    <property type="evidence" value="ECO:0007669"/>
    <property type="project" value="UniProtKB-ARBA"/>
</dbReference>
<dbReference type="EMBL" id="LNZG01000045">
    <property type="protein sequence ID" value="ODA89595.1"/>
    <property type="molecule type" value="Genomic_DNA"/>
</dbReference>
<keyword evidence="2" id="KW-0812">Transmembrane</keyword>
<feature type="domain" description="IPT/TIG" evidence="3">
    <location>
        <begin position="545"/>
        <end position="625"/>
    </location>
</feature>